<dbReference type="CDD" id="cd15798">
    <property type="entry name" value="PMEI-like_3"/>
    <property type="match status" value="1"/>
</dbReference>
<keyword evidence="10" id="KW-0325">Glycoprotein</keyword>
<comment type="similarity">
    <text evidence="3">In the N-terminal section; belongs to the PMEI family.</text>
</comment>
<evidence type="ECO:0000256" key="7">
    <source>
        <dbReference type="ARBA" id="ARBA00022801"/>
    </source>
</evidence>
<dbReference type="GO" id="GO:0042545">
    <property type="term" value="P:cell wall modification"/>
    <property type="evidence" value="ECO:0007669"/>
    <property type="project" value="UniProtKB-UniRule"/>
</dbReference>
<dbReference type="InterPro" id="IPR006501">
    <property type="entry name" value="Pectinesterase_inhib_dom"/>
</dbReference>
<evidence type="ECO:0000256" key="6">
    <source>
        <dbReference type="ARBA" id="ARBA00022512"/>
    </source>
</evidence>
<dbReference type="SUPFAM" id="SSF51126">
    <property type="entry name" value="Pectin lyase-like"/>
    <property type="match status" value="1"/>
</dbReference>
<comment type="catalytic activity">
    <reaction evidence="11 14">
        <text>[(1-&gt;4)-alpha-D-galacturonosyl methyl ester](n) + n H2O = [(1-&gt;4)-alpha-D-galacturonosyl](n) + n methanol + n H(+)</text>
        <dbReference type="Rhea" id="RHEA:22380"/>
        <dbReference type="Rhea" id="RHEA-COMP:14570"/>
        <dbReference type="Rhea" id="RHEA-COMP:14573"/>
        <dbReference type="ChEBI" id="CHEBI:15377"/>
        <dbReference type="ChEBI" id="CHEBI:15378"/>
        <dbReference type="ChEBI" id="CHEBI:17790"/>
        <dbReference type="ChEBI" id="CHEBI:140522"/>
        <dbReference type="ChEBI" id="CHEBI:140523"/>
        <dbReference type="EC" id="3.1.1.11"/>
    </reaction>
</comment>
<evidence type="ECO:0000256" key="12">
    <source>
        <dbReference type="ARBA" id="ARBA00057335"/>
    </source>
</evidence>
<keyword evidence="6" id="KW-0134">Cell wall</keyword>
<reference evidence="17" key="1">
    <citation type="submission" date="2018-02" db="EMBL/GenBank/DDBJ databases">
        <authorList>
            <person name="Cohen D.B."/>
            <person name="Kent A.D."/>
        </authorList>
    </citation>
    <scope>NUCLEOTIDE SEQUENCE</scope>
</reference>
<dbReference type="EC" id="3.1.1.11" evidence="5 14"/>
<evidence type="ECO:0000256" key="1">
    <source>
        <dbReference type="ARBA" id="ARBA00004191"/>
    </source>
</evidence>
<feature type="active site" evidence="13">
    <location>
        <position position="435"/>
    </location>
</feature>
<evidence type="ECO:0000259" key="16">
    <source>
        <dbReference type="SMART" id="SM00856"/>
    </source>
</evidence>
<comment type="similarity">
    <text evidence="4">In the C-terminal section; belongs to the pectinesterase family.</text>
</comment>
<dbReference type="InterPro" id="IPR000070">
    <property type="entry name" value="Pectinesterase_cat"/>
</dbReference>
<dbReference type="InterPro" id="IPR011050">
    <property type="entry name" value="Pectin_lyase_fold/virulence"/>
</dbReference>
<dbReference type="UniPathway" id="UPA00545">
    <property type="reaction ID" value="UER00823"/>
</dbReference>
<dbReference type="NCBIfam" id="TIGR01614">
    <property type="entry name" value="PME_inhib"/>
    <property type="match status" value="1"/>
</dbReference>
<evidence type="ECO:0000256" key="3">
    <source>
        <dbReference type="ARBA" id="ARBA00006027"/>
    </source>
</evidence>
<evidence type="ECO:0000256" key="2">
    <source>
        <dbReference type="ARBA" id="ARBA00005184"/>
    </source>
</evidence>
<dbReference type="Gene3D" id="2.160.20.10">
    <property type="entry name" value="Single-stranded right-handed beta-helix, Pectin lyase-like"/>
    <property type="match status" value="1"/>
</dbReference>
<dbReference type="GO" id="GO:0045490">
    <property type="term" value="P:pectin catabolic process"/>
    <property type="evidence" value="ECO:0007669"/>
    <property type="project" value="UniProtKB-UniRule"/>
</dbReference>
<dbReference type="EMBL" id="OIVN01002924">
    <property type="protein sequence ID" value="SPD07509.1"/>
    <property type="molecule type" value="Genomic_DNA"/>
</dbReference>
<gene>
    <name evidence="17" type="ORF">FSB_LOCUS35391</name>
</gene>
<evidence type="ECO:0000256" key="15">
    <source>
        <dbReference type="SAM" id="Phobius"/>
    </source>
</evidence>
<keyword evidence="8 14" id="KW-0063">Aspartyl esterase</keyword>
<evidence type="ECO:0000256" key="4">
    <source>
        <dbReference type="ARBA" id="ARBA00007786"/>
    </source>
</evidence>
<dbReference type="Pfam" id="PF04043">
    <property type="entry name" value="PMEI"/>
    <property type="match status" value="1"/>
</dbReference>
<dbReference type="Pfam" id="PF01095">
    <property type="entry name" value="Pectinesterase"/>
    <property type="match status" value="1"/>
</dbReference>
<evidence type="ECO:0000256" key="8">
    <source>
        <dbReference type="ARBA" id="ARBA00023085"/>
    </source>
</evidence>
<proteinExistence type="inferred from homology"/>
<dbReference type="PROSITE" id="PS00503">
    <property type="entry name" value="PECTINESTERASE_2"/>
    <property type="match status" value="1"/>
</dbReference>
<accession>A0A2N9H7F5</accession>
<evidence type="ECO:0000256" key="14">
    <source>
        <dbReference type="RuleBase" id="RU000589"/>
    </source>
</evidence>
<dbReference type="Gene3D" id="1.20.140.40">
    <property type="entry name" value="Invertase/pectin methylesterase inhibitor family protein"/>
    <property type="match status" value="1"/>
</dbReference>
<dbReference type="GO" id="GO:0030599">
    <property type="term" value="F:pectinesterase activity"/>
    <property type="evidence" value="ECO:0007669"/>
    <property type="project" value="UniProtKB-UniRule"/>
</dbReference>
<evidence type="ECO:0000313" key="17">
    <source>
        <dbReference type="EMBL" id="SPD07509.1"/>
    </source>
</evidence>
<dbReference type="FunFam" id="2.160.20.10:FF:000001">
    <property type="entry name" value="Pectinesterase"/>
    <property type="match status" value="1"/>
</dbReference>
<dbReference type="InterPro" id="IPR035513">
    <property type="entry name" value="Invertase/methylesterase_inhib"/>
</dbReference>
<sequence length="597" mass="65522">MAFGGYNDASNHGHQKKKKIAVIGVSSILLIAMVAAVAVGVSRSHGSSKANADNNGDQLSTSNKAIKTLCQPTDYKETCEKTLASAAGNTTDYKQLINAGFQVAVAELNKGIENSTTLRQLAKDPRTNQALENCKELLEYAIDDLKQSFEKIGAFDATKLDDYAADLKVWLSGAITYEQTCLDGFENTTGDAGAKMKLVLKTAQELTKNGLAMVVELSKYLTNMIPSINRRLLSNDESGDYEFGGFSNNNRRLLNVDESGDYEITSWNTEANRKLAAITAVNIKPNVVVAKDGSGKYKTIREAMVEVPKKSNTTFVIYIKAGVYEEHVLIEKSMTHVMMIGDGPTKTKITGSKNFVDGITTFKTATVAVVGDYFIAKNIGFENTAGAEKHQAVALRVSSDMSVFHNCQMDGYQDTLYVHAHRQFYRDCTISGTIDFIFGNSATVFQNCTMVVRKPMDNQNCIVTAHGRTERREPTALVLQGCTITADPAYLPVKDINKAYLGRPWKEFSRTIIMQSHIGEFIQPQGWLPWMGTFAINTCFYAEVDNKGPGAGMTDRVTWRGVKKINLAHAQKFTPGKFIGGDHWITPTGVPYTSGLL</sequence>
<dbReference type="SMART" id="SM00856">
    <property type="entry name" value="PMEI"/>
    <property type="match status" value="1"/>
</dbReference>
<evidence type="ECO:0000256" key="9">
    <source>
        <dbReference type="ARBA" id="ARBA00023157"/>
    </source>
</evidence>
<evidence type="ECO:0000256" key="11">
    <source>
        <dbReference type="ARBA" id="ARBA00047928"/>
    </source>
</evidence>
<keyword evidence="6" id="KW-0964">Secreted</keyword>
<comment type="subcellular location">
    <subcellularLocation>
        <location evidence="1">Secreted</location>
        <location evidence="1">Cell wall</location>
    </subcellularLocation>
</comment>
<comment type="function">
    <text evidence="12">Acts in the modification of cell walls via demethylesterification of cell wall pectin.</text>
</comment>
<organism evidence="17">
    <name type="scientific">Fagus sylvatica</name>
    <name type="common">Beechnut</name>
    <dbReference type="NCBI Taxonomy" id="28930"/>
    <lineage>
        <taxon>Eukaryota</taxon>
        <taxon>Viridiplantae</taxon>
        <taxon>Streptophyta</taxon>
        <taxon>Embryophyta</taxon>
        <taxon>Tracheophyta</taxon>
        <taxon>Spermatophyta</taxon>
        <taxon>Magnoliopsida</taxon>
        <taxon>eudicotyledons</taxon>
        <taxon>Gunneridae</taxon>
        <taxon>Pentapetalae</taxon>
        <taxon>rosids</taxon>
        <taxon>fabids</taxon>
        <taxon>Fagales</taxon>
        <taxon>Fagaceae</taxon>
        <taxon>Fagus</taxon>
    </lineage>
</organism>
<evidence type="ECO:0000256" key="10">
    <source>
        <dbReference type="ARBA" id="ARBA00023180"/>
    </source>
</evidence>
<feature type="transmembrane region" description="Helical" evidence="15">
    <location>
        <begin position="20"/>
        <end position="41"/>
    </location>
</feature>
<name>A0A2N9H7F5_FAGSY</name>
<dbReference type="FunFam" id="1.20.140.40:FF:000001">
    <property type="entry name" value="Pectinesterase"/>
    <property type="match status" value="1"/>
</dbReference>
<dbReference type="InterPro" id="IPR033131">
    <property type="entry name" value="Pectinesterase_Asp_AS"/>
</dbReference>
<keyword evidence="15" id="KW-0472">Membrane</keyword>
<dbReference type="InterPro" id="IPR012334">
    <property type="entry name" value="Pectin_lyas_fold"/>
</dbReference>
<keyword evidence="15" id="KW-0812">Transmembrane</keyword>
<feature type="domain" description="Pectinesterase inhibitor" evidence="16">
    <location>
        <begin position="61"/>
        <end position="213"/>
    </location>
</feature>
<evidence type="ECO:0000256" key="13">
    <source>
        <dbReference type="PROSITE-ProRule" id="PRU10040"/>
    </source>
</evidence>
<keyword evidence="15" id="KW-1133">Transmembrane helix</keyword>
<dbReference type="GO" id="GO:0004857">
    <property type="term" value="F:enzyme inhibitor activity"/>
    <property type="evidence" value="ECO:0007669"/>
    <property type="project" value="InterPro"/>
</dbReference>
<evidence type="ECO:0000256" key="5">
    <source>
        <dbReference type="ARBA" id="ARBA00013229"/>
    </source>
</evidence>
<dbReference type="SUPFAM" id="SSF101148">
    <property type="entry name" value="Plant invertase/pectin methylesterase inhibitor"/>
    <property type="match status" value="1"/>
</dbReference>
<dbReference type="PANTHER" id="PTHR31707">
    <property type="entry name" value="PECTINESTERASE"/>
    <property type="match status" value="1"/>
</dbReference>
<keyword evidence="7 14" id="KW-0378">Hydrolase</keyword>
<keyword evidence="9" id="KW-1015">Disulfide bond</keyword>
<protein>
    <recommendedName>
        <fullName evidence="5 14">Pectinesterase</fullName>
        <ecNumber evidence="5 14">3.1.1.11</ecNumber>
    </recommendedName>
</protein>
<dbReference type="AlphaFoldDB" id="A0A2N9H7F5"/>
<comment type="pathway">
    <text evidence="2 14">Glycan metabolism; pectin degradation; 2-dehydro-3-deoxy-D-gluconate from pectin: step 1/5.</text>
</comment>